<reference evidence="2" key="1">
    <citation type="submission" date="2021-09" db="EMBL/GenBank/DDBJ databases">
        <title>A high-quality genome of the endoparasitic fungus Hirsutella rhossiliensis with a comparison of Hirsutella genomes reveals transposable elements contributing to genome size variation.</title>
        <authorList>
            <person name="Lin R."/>
            <person name="Jiao Y."/>
            <person name="Sun X."/>
            <person name="Ling J."/>
            <person name="Xie B."/>
            <person name="Cheng X."/>
        </authorList>
    </citation>
    <scope>NUCLEOTIDE SEQUENCE</scope>
    <source>
        <strain evidence="2">HR02</strain>
    </source>
</reference>
<evidence type="ECO:0000313" key="3">
    <source>
        <dbReference type="Proteomes" id="UP000824596"/>
    </source>
</evidence>
<keyword evidence="3" id="KW-1185">Reference proteome</keyword>
<protein>
    <submittedName>
        <fullName evidence="2">Glycosyltransferase sugar-binding domain-containing protein</fullName>
    </submittedName>
</protein>
<dbReference type="GeneID" id="68355619"/>
<dbReference type="Proteomes" id="UP000824596">
    <property type="component" value="Unassembled WGS sequence"/>
</dbReference>
<dbReference type="InterPro" id="IPR007577">
    <property type="entry name" value="GlycoTrfase_DXD_sugar-bd_CS"/>
</dbReference>
<name>A0A9P8SGS8_9HYPO</name>
<dbReference type="SUPFAM" id="SSF53448">
    <property type="entry name" value="Nucleotide-diphospho-sugar transferases"/>
    <property type="match status" value="1"/>
</dbReference>
<dbReference type="Pfam" id="PF04488">
    <property type="entry name" value="Gly_transf_sug"/>
    <property type="match status" value="1"/>
</dbReference>
<comment type="similarity">
    <text evidence="1">Belongs to the glycosyltransferase 32 family.</text>
</comment>
<evidence type="ECO:0000256" key="1">
    <source>
        <dbReference type="ARBA" id="ARBA00009003"/>
    </source>
</evidence>
<accession>A0A9P8SGS8</accession>
<dbReference type="InterPro" id="IPR029044">
    <property type="entry name" value="Nucleotide-diphossugar_trans"/>
</dbReference>
<dbReference type="PANTHER" id="PTHR46830">
    <property type="entry name" value="TRANSFERASE, PUTATIVE-RELATED"/>
    <property type="match status" value="1"/>
</dbReference>
<evidence type="ECO:0000313" key="2">
    <source>
        <dbReference type="EMBL" id="KAH0962388.1"/>
    </source>
</evidence>
<comment type="caution">
    <text evidence="2">The sequence shown here is derived from an EMBL/GenBank/DDBJ whole genome shotgun (WGS) entry which is preliminary data.</text>
</comment>
<dbReference type="PANTHER" id="PTHR46830:SF2">
    <property type="entry name" value="ALPHA-1,4-N-ACETYLGLUCOSAMINYLTRANSFERASE"/>
    <property type="match status" value="1"/>
</dbReference>
<dbReference type="EMBL" id="JAIZPD010000006">
    <property type="protein sequence ID" value="KAH0962388.1"/>
    <property type="molecule type" value="Genomic_DNA"/>
</dbReference>
<dbReference type="RefSeq" id="XP_044719901.1">
    <property type="nucleotide sequence ID" value="XM_044864961.1"/>
</dbReference>
<organism evidence="2 3">
    <name type="scientific">Hirsutella rhossiliensis</name>
    <dbReference type="NCBI Taxonomy" id="111463"/>
    <lineage>
        <taxon>Eukaryota</taxon>
        <taxon>Fungi</taxon>
        <taxon>Dikarya</taxon>
        <taxon>Ascomycota</taxon>
        <taxon>Pezizomycotina</taxon>
        <taxon>Sordariomycetes</taxon>
        <taxon>Hypocreomycetidae</taxon>
        <taxon>Hypocreales</taxon>
        <taxon>Ophiocordycipitaceae</taxon>
        <taxon>Hirsutella</taxon>
    </lineage>
</organism>
<dbReference type="OrthoDB" id="409543at2759"/>
<dbReference type="AlphaFoldDB" id="A0A9P8SGS8"/>
<dbReference type="GO" id="GO:1901135">
    <property type="term" value="P:carbohydrate derivative metabolic process"/>
    <property type="evidence" value="ECO:0007669"/>
    <property type="project" value="UniProtKB-ARBA"/>
</dbReference>
<sequence>MFIPNWRRRASFHLCLVVAASLIVAALLGLHRGLRETGLELVRPAFFYVTGLTRYDFKPTPDEQACLDGTAVRINAPNMPSSIPRVAHFITGVDRPNPATLVLWLAVRAAAANLGPDGEIRLHYLHLSDEGPWWSGVRKLVTLVRHEPGFLDEFARLAPSDWDPAHKADVLRLQILRAHGGIYLDTDAIILRPLDRLLSGRRDVVLAHEGGNRRGMTNAVILAKRGAPFLERWYRMYDGFNPRLWNYHSVVLPARLADRHAEEVCQLSPAAFFWPLWPRQHIEWMHAPLSPAESATVAAAIARNNGSLFGEQLINHAWNHPAARFVRHLTPERIKTEDTRFNMLVRRFVDVESRI</sequence>
<dbReference type="Gene3D" id="3.90.550.20">
    <property type="match status" value="1"/>
</dbReference>
<gene>
    <name evidence="2" type="ORF">HRG_06490</name>
</gene>
<proteinExistence type="inferred from homology"/>